<dbReference type="PRINTS" id="PR00080">
    <property type="entry name" value="SDRFAMILY"/>
</dbReference>
<dbReference type="PANTHER" id="PTHR42879">
    <property type="entry name" value="3-OXOACYL-(ACYL-CARRIER-PROTEIN) REDUCTASE"/>
    <property type="match status" value="1"/>
</dbReference>
<protein>
    <submittedName>
        <fullName evidence="3">3-hydroxyacyl-CoA dehydrogenase</fullName>
    </submittedName>
</protein>
<gene>
    <name evidence="3" type="ORF">GCM10007392_40300</name>
</gene>
<dbReference type="Pfam" id="PF13561">
    <property type="entry name" value="adh_short_C2"/>
    <property type="match status" value="1"/>
</dbReference>
<dbReference type="AlphaFoldDB" id="A0A918KPS5"/>
<dbReference type="RefSeq" id="WP_189612110.1">
    <property type="nucleotide sequence ID" value="NZ_BMXR01000012.1"/>
</dbReference>
<evidence type="ECO:0000313" key="3">
    <source>
        <dbReference type="EMBL" id="GGX68635.1"/>
    </source>
</evidence>
<proteinExistence type="inferred from homology"/>
<evidence type="ECO:0000313" key="4">
    <source>
        <dbReference type="Proteomes" id="UP000626148"/>
    </source>
</evidence>
<dbReference type="EMBL" id="BMXR01000012">
    <property type="protein sequence ID" value="GGX68635.1"/>
    <property type="molecule type" value="Genomic_DNA"/>
</dbReference>
<reference evidence="3" key="2">
    <citation type="submission" date="2020-09" db="EMBL/GenBank/DDBJ databases">
        <authorList>
            <person name="Sun Q."/>
            <person name="Kim S."/>
        </authorList>
    </citation>
    <scope>NUCLEOTIDE SEQUENCE</scope>
    <source>
        <strain evidence="3">KCTC 22169</strain>
    </source>
</reference>
<comment type="caution">
    <text evidence="3">The sequence shown here is derived from an EMBL/GenBank/DDBJ whole genome shotgun (WGS) entry which is preliminary data.</text>
</comment>
<dbReference type="InterPro" id="IPR020904">
    <property type="entry name" value="Sc_DH/Rdtase_CS"/>
</dbReference>
<dbReference type="FunFam" id="3.40.50.720:FF:000084">
    <property type="entry name" value="Short-chain dehydrogenase reductase"/>
    <property type="match status" value="1"/>
</dbReference>
<dbReference type="PROSITE" id="PS00061">
    <property type="entry name" value="ADH_SHORT"/>
    <property type="match status" value="1"/>
</dbReference>
<reference evidence="3" key="1">
    <citation type="journal article" date="2014" name="Int. J. Syst. Evol. Microbiol.">
        <title>Complete genome sequence of Corynebacterium casei LMG S-19264T (=DSM 44701T), isolated from a smear-ripened cheese.</title>
        <authorList>
            <consortium name="US DOE Joint Genome Institute (JGI-PGF)"/>
            <person name="Walter F."/>
            <person name="Albersmeier A."/>
            <person name="Kalinowski J."/>
            <person name="Ruckert C."/>
        </authorList>
    </citation>
    <scope>NUCLEOTIDE SEQUENCE</scope>
    <source>
        <strain evidence="3">KCTC 22169</strain>
    </source>
</reference>
<dbReference type="GO" id="GO:0032787">
    <property type="term" value="P:monocarboxylic acid metabolic process"/>
    <property type="evidence" value="ECO:0007669"/>
    <property type="project" value="UniProtKB-ARBA"/>
</dbReference>
<dbReference type="SUPFAM" id="SSF51735">
    <property type="entry name" value="NAD(P)-binding Rossmann-fold domains"/>
    <property type="match status" value="1"/>
</dbReference>
<dbReference type="InterPro" id="IPR002347">
    <property type="entry name" value="SDR_fam"/>
</dbReference>
<dbReference type="PRINTS" id="PR00081">
    <property type="entry name" value="GDHRDH"/>
</dbReference>
<comment type="similarity">
    <text evidence="1">Belongs to the short-chain dehydrogenases/reductases (SDR) family.</text>
</comment>
<dbReference type="PANTHER" id="PTHR42879:SF2">
    <property type="entry name" value="3-OXOACYL-[ACYL-CARRIER-PROTEIN] REDUCTASE FABG"/>
    <property type="match status" value="1"/>
</dbReference>
<sequence length="248" mass="25512">MSTEFSDQRILITGGGTGIGAAMARAFADAGAEVVIAGRTEAALRAVAESHERIRYRTADVTDPQSVEALFEGLGPLDVVIANAGAASSAPVSKTSLADWQAMLDVNLTGVFLTLQAGLANLAEGGRLMAVASTAGLKGYPYVAPYCAAKHGVIGLVKALAQEVARKGITVNALCPGFTETPLLDRSLDTITATTGLSREDATRQLTGHNPQGRLIQPDDVARTALWLASPGARAITGQAISISGGEQ</sequence>
<organism evidence="3 4">
    <name type="scientific">Saccharospirillum salsuginis</name>
    <dbReference type="NCBI Taxonomy" id="418750"/>
    <lineage>
        <taxon>Bacteria</taxon>
        <taxon>Pseudomonadati</taxon>
        <taxon>Pseudomonadota</taxon>
        <taxon>Gammaproteobacteria</taxon>
        <taxon>Oceanospirillales</taxon>
        <taxon>Saccharospirillaceae</taxon>
        <taxon>Saccharospirillum</taxon>
    </lineage>
</organism>
<accession>A0A918KPS5</accession>
<dbReference type="CDD" id="cd05233">
    <property type="entry name" value="SDR_c"/>
    <property type="match status" value="1"/>
</dbReference>
<dbReference type="InterPro" id="IPR050259">
    <property type="entry name" value="SDR"/>
</dbReference>
<dbReference type="SMART" id="SM00822">
    <property type="entry name" value="PKS_KR"/>
    <property type="match status" value="1"/>
</dbReference>
<evidence type="ECO:0000259" key="2">
    <source>
        <dbReference type="SMART" id="SM00822"/>
    </source>
</evidence>
<dbReference type="InterPro" id="IPR036291">
    <property type="entry name" value="NAD(P)-bd_dom_sf"/>
</dbReference>
<dbReference type="Proteomes" id="UP000626148">
    <property type="component" value="Unassembled WGS sequence"/>
</dbReference>
<feature type="domain" description="Ketoreductase" evidence="2">
    <location>
        <begin position="8"/>
        <end position="177"/>
    </location>
</feature>
<keyword evidence="4" id="KW-1185">Reference proteome</keyword>
<evidence type="ECO:0000256" key="1">
    <source>
        <dbReference type="ARBA" id="ARBA00006484"/>
    </source>
</evidence>
<name>A0A918KPS5_9GAMM</name>
<dbReference type="Gene3D" id="3.40.50.720">
    <property type="entry name" value="NAD(P)-binding Rossmann-like Domain"/>
    <property type="match status" value="1"/>
</dbReference>
<dbReference type="InterPro" id="IPR057326">
    <property type="entry name" value="KR_dom"/>
</dbReference>